<dbReference type="Proteomes" id="UP000270021">
    <property type="component" value="Chromosome"/>
</dbReference>
<name>A0A3Q8WUN8_9ACTO</name>
<gene>
    <name evidence="10" type="ORF">EJO69_10835</name>
</gene>
<dbReference type="Gene3D" id="3.30.240.20">
    <property type="entry name" value="bsu07140 like domains"/>
    <property type="match status" value="1"/>
</dbReference>
<evidence type="ECO:0000256" key="6">
    <source>
        <dbReference type="ARBA" id="ARBA00023136"/>
    </source>
</evidence>
<dbReference type="EMBL" id="CP034438">
    <property type="protein sequence ID" value="AZN30739.1"/>
    <property type="molecule type" value="Genomic_DNA"/>
</dbReference>
<feature type="transmembrane region" description="Helical" evidence="7">
    <location>
        <begin position="12"/>
        <end position="31"/>
    </location>
</feature>
<organism evidence="10 11">
    <name type="scientific">Flaviflexus salsibiostraticola</name>
    <dbReference type="NCBI Taxonomy" id="1282737"/>
    <lineage>
        <taxon>Bacteria</taxon>
        <taxon>Bacillati</taxon>
        <taxon>Actinomycetota</taxon>
        <taxon>Actinomycetes</taxon>
        <taxon>Actinomycetales</taxon>
        <taxon>Actinomycetaceae</taxon>
        <taxon>Flaviflexus</taxon>
    </lineage>
</organism>
<proteinExistence type="inferred from homology"/>
<keyword evidence="6 7" id="KW-0472">Membrane</keyword>
<feature type="domain" description="YetF C-terminal" evidence="8">
    <location>
        <begin position="87"/>
        <end position="156"/>
    </location>
</feature>
<dbReference type="Pfam" id="PF04239">
    <property type="entry name" value="DUF421"/>
    <property type="match status" value="1"/>
</dbReference>
<dbReference type="InterPro" id="IPR048454">
    <property type="entry name" value="YetF_N"/>
</dbReference>
<comment type="subcellular location">
    <subcellularLocation>
        <location evidence="1">Cell membrane</location>
        <topology evidence="1">Multi-pass membrane protein</topology>
    </subcellularLocation>
</comment>
<dbReference type="InterPro" id="IPR007353">
    <property type="entry name" value="DUF421"/>
</dbReference>
<dbReference type="PANTHER" id="PTHR34582">
    <property type="entry name" value="UPF0702 TRANSMEMBRANE PROTEIN YCAP"/>
    <property type="match status" value="1"/>
</dbReference>
<comment type="similarity">
    <text evidence="2">Belongs to the UPF0702 family.</text>
</comment>
<dbReference type="AlphaFoldDB" id="A0A3Q8WUN8"/>
<dbReference type="OrthoDB" id="9793799at2"/>
<dbReference type="RefSeq" id="WP_126041745.1">
    <property type="nucleotide sequence ID" value="NZ_CP034438.1"/>
</dbReference>
<evidence type="ECO:0000256" key="5">
    <source>
        <dbReference type="ARBA" id="ARBA00022989"/>
    </source>
</evidence>
<evidence type="ECO:0000259" key="8">
    <source>
        <dbReference type="Pfam" id="PF04239"/>
    </source>
</evidence>
<reference evidence="10 11" key="1">
    <citation type="submission" date="2018-12" db="EMBL/GenBank/DDBJ databases">
        <title>Complete genome sequence of Flaviflexus salsibiostraticola KCTC 33148.</title>
        <authorList>
            <person name="Bae J.-W."/>
        </authorList>
    </citation>
    <scope>NUCLEOTIDE SEQUENCE [LARGE SCALE GENOMIC DNA]</scope>
    <source>
        <strain evidence="10 11">KCTC 33148</strain>
    </source>
</reference>
<keyword evidence="11" id="KW-1185">Reference proteome</keyword>
<keyword evidence="4 7" id="KW-0812">Transmembrane</keyword>
<evidence type="ECO:0000256" key="3">
    <source>
        <dbReference type="ARBA" id="ARBA00022475"/>
    </source>
</evidence>
<dbReference type="Pfam" id="PF20730">
    <property type="entry name" value="YetF_N"/>
    <property type="match status" value="1"/>
</dbReference>
<evidence type="ECO:0000259" key="9">
    <source>
        <dbReference type="Pfam" id="PF20730"/>
    </source>
</evidence>
<feature type="transmembrane region" description="Helical" evidence="7">
    <location>
        <begin position="64"/>
        <end position="84"/>
    </location>
</feature>
<evidence type="ECO:0000313" key="10">
    <source>
        <dbReference type="EMBL" id="AZN30739.1"/>
    </source>
</evidence>
<protein>
    <submittedName>
        <fullName evidence="10">DUF421 domain-containing protein</fullName>
    </submittedName>
</protein>
<evidence type="ECO:0000256" key="4">
    <source>
        <dbReference type="ARBA" id="ARBA00022692"/>
    </source>
</evidence>
<dbReference type="PANTHER" id="PTHR34582:SF6">
    <property type="entry name" value="UPF0702 TRANSMEMBRANE PROTEIN YCAP"/>
    <property type="match status" value="1"/>
</dbReference>
<accession>A0A3Q8WUN8</accession>
<evidence type="ECO:0000256" key="2">
    <source>
        <dbReference type="ARBA" id="ARBA00006448"/>
    </source>
</evidence>
<sequence>MFFDSWSDLTRILIVGVLTYAGVVLILRVTGKRTLSQLNAFDFIVTVALGSMMATIMLSTDISLSEGLVALGLLAGLQVAVAFVNSRVSWARAVLTSKPALLVQDGVVLTETVKKHRLSESALRQSIRMAGLGGLDQVGAVVLETNGTLSVVPSESMGDRWAISDITGVDGQGRQAKHL</sequence>
<evidence type="ECO:0000256" key="1">
    <source>
        <dbReference type="ARBA" id="ARBA00004651"/>
    </source>
</evidence>
<dbReference type="KEGG" id="fsl:EJO69_10835"/>
<feature type="transmembrane region" description="Helical" evidence="7">
    <location>
        <begin position="38"/>
        <end position="58"/>
    </location>
</feature>
<evidence type="ECO:0000256" key="7">
    <source>
        <dbReference type="SAM" id="Phobius"/>
    </source>
</evidence>
<dbReference type="InterPro" id="IPR023090">
    <property type="entry name" value="UPF0702_alpha/beta_dom_sf"/>
</dbReference>
<feature type="domain" description="YetF-like N-terminal transmembrane" evidence="9">
    <location>
        <begin position="18"/>
        <end position="83"/>
    </location>
</feature>
<keyword evidence="3" id="KW-1003">Cell membrane</keyword>
<evidence type="ECO:0000313" key="11">
    <source>
        <dbReference type="Proteomes" id="UP000270021"/>
    </source>
</evidence>
<dbReference type="GO" id="GO:0005886">
    <property type="term" value="C:plasma membrane"/>
    <property type="evidence" value="ECO:0007669"/>
    <property type="project" value="UniProtKB-SubCell"/>
</dbReference>
<keyword evidence="5 7" id="KW-1133">Transmembrane helix</keyword>